<dbReference type="AlphaFoldDB" id="A0A8H3DY89"/>
<evidence type="ECO:0008006" key="3">
    <source>
        <dbReference type="Google" id="ProtNLM"/>
    </source>
</evidence>
<reference evidence="1" key="1">
    <citation type="submission" date="2021-01" db="EMBL/GenBank/DDBJ databases">
        <authorList>
            <person name="Kaushik A."/>
        </authorList>
    </citation>
    <scope>NUCLEOTIDE SEQUENCE</scope>
    <source>
        <strain evidence="1">AG5</strain>
    </source>
</reference>
<evidence type="ECO:0000313" key="2">
    <source>
        <dbReference type="Proteomes" id="UP000663827"/>
    </source>
</evidence>
<dbReference type="Proteomes" id="UP000663827">
    <property type="component" value="Unassembled WGS sequence"/>
</dbReference>
<sequence>MLSFDALKRWEDLGQFLEKAIIAYLDACHDLETALPNHSTRTSELLSRIEQRIAIFPTIISGPLASVQASIKRIRNSLASPVHRLPNEILARIFYISMYSVDVTDPLQVSRKHSATFIYRRLHVLAGVCSAWRRIGLQGYFWSLIPIVAKPNHEYGDEYTVAAARLSLQRAANLPLHLVTCIDSCATSAEIARNFILETVSLHGPQLSTVDVSDSSTGFFVSFLNVLLGSIASKQSTIHQLSLRCFQSFGLTPSLINDTGSPLPPAFHHLMNSLERLRIFRLRLPFRDISFGKLVEIRLQDIKARLRTSHFAVFTGTHYLTPVAHTEYDFYPHWKNNRVRLFTRGSSLYSPQLAETLP</sequence>
<accession>A0A8H3DY89</accession>
<comment type="caution">
    <text evidence="1">The sequence shown here is derived from an EMBL/GenBank/DDBJ whole genome shotgun (WGS) entry which is preliminary data.</text>
</comment>
<name>A0A8H3DY89_9AGAM</name>
<proteinExistence type="predicted"/>
<gene>
    <name evidence="1" type="ORF">RDB_LOCUS17084</name>
</gene>
<evidence type="ECO:0000313" key="1">
    <source>
        <dbReference type="EMBL" id="CAE7073224.1"/>
    </source>
</evidence>
<dbReference type="EMBL" id="CAJNJQ010000361">
    <property type="protein sequence ID" value="CAE7073224.1"/>
    <property type="molecule type" value="Genomic_DNA"/>
</dbReference>
<protein>
    <recommendedName>
        <fullName evidence="3">F-box domain-containing protein</fullName>
    </recommendedName>
</protein>
<organism evidence="1 2">
    <name type="scientific">Rhizoctonia solani</name>
    <dbReference type="NCBI Taxonomy" id="456999"/>
    <lineage>
        <taxon>Eukaryota</taxon>
        <taxon>Fungi</taxon>
        <taxon>Dikarya</taxon>
        <taxon>Basidiomycota</taxon>
        <taxon>Agaricomycotina</taxon>
        <taxon>Agaricomycetes</taxon>
        <taxon>Cantharellales</taxon>
        <taxon>Ceratobasidiaceae</taxon>
        <taxon>Rhizoctonia</taxon>
    </lineage>
</organism>